<dbReference type="InterPro" id="IPR029063">
    <property type="entry name" value="SAM-dependent_MTases_sf"/>
</dbReference>
<gene>
    <name evidence="6" type="ORF">K7432_013316</name>
</gene>
<dbReference type="PANTHER" id="PTHR10629">
    <property type="entry name" value="CYTOSINE-SPECIFIC METHYLTRANSFERASE"/>
    <property type="match status" value="1"/>
</dbReference>
<dbReference type="PROSITE" id="PS51679">
    <property type="entry name" value="SAM_MT_C5"/>
    <property type="match status" value="1"/>
</dbReference>
<organism evidence="6 7">
    <name type="scientific">Basidiobolus ranarum</name>
    <dbReference type="NCBI Taxonomy" id="34480"/>
    <lineage>
        <taxon>Eukaryota</taxon>
        <taxon>Fungi</taxon>
        <taxon>Fungi incertae sedis</taxon>
        <taxon>Zoopagomycota</taxon>
        <taxon>Entomophthoromycotina</taxon>
        <taxon>Basidiobolomycetes</taxon>
        <taxon>Basidiobolales</taxon>
        <taxon>Basidiobolaceae</taxon>
        <taxon>Basidiobolus</taxon>
    </lineage>
</organism>
<dbReference type="Gene3D" id="3.40.50.150">
    <property type="entry name" value="Vaccinia Virus protein VP39"/>
    <property type="match status" value="1"/>
</dbReference>
<keyword evidence="4 5" id="KW-0949">S-adenosyl-L-methionine</keyword>
<accession>A0ABR2VR45</accession>
<comment type="similarity">
    <text evidence="5">Belongs to the class I-like SAM-binding methyltransferase superfamily. C5-methyltransferase family.</text>
</comment>
<dbReference type="Pfam" id="PF00145">
    <property type="entry name" value="DNA_methylase"/>
    <property type="match status" value="1"/>
</dbReference>
<dbReference type="PROSITE" id="PS00094">
    <property type="entry name" value="C5_MTASE_1"/>
    <property type="match status" value="1"/>
</dbReference>
<dbReference type="InterPro" id="IPR018117">
    <property type="entry name" value="C5_DNA_meth_AS"/>
</dbReference>
<comment type="caution">
    <text evidence="6">The sequence shown here is derived from an EMBL/GenBank/DDBJ whole genome shotgun (WGS) entry which is preliminary data.</text>
</comment>
<reference evidence="6 7" key="1">
    <citation type="submission" date="2023-04" db="EMBL/GenBank/DDBJ databases">
        <title>Genome of Basidiobolus ranarum AG-B5.</title>
        <authorList>
            <person name="Stajich J.E."/>
            <person name="Carter-House D."/>
            <person name="Gryganskyi A."/>
        </authorList>
    </citation>
    <scope>NUCLEOTIDE SEQUENCE [LARGE SCALE GENOMIC DNA]</scope>
    <source>
        <strain evidence="6 7">AG-B5</strain>
    </source>
</reference>
<dbReference type="Proteomes" id="UP001479436">
    <property type="component" value="Unassembled WGS sequence"/>
</dbReference>
<evidence type="ECO:0000313" key="7">
    <source>
        <dbReference type="Proteomes" id="UP001479436"/>
    </source>
</evidence>
<feature type="active site" evidence="5">
    <location>
        <position position="139"/>
    </location>
</feature>
<dbReference type="EMBL" id="JASJQH010008166">
    <property type="protein sequence ID" value="KAK9694719.1"/>
    <property type="molecule type" value="Genomic_DNA"/>
</dbReference>
<keyword evidence="3 5" id="KW-0808">Transferase</keyword>
<keyword evidence="7" id="KW-1185">Reference proteome</keyword>
<proteinExistence type="inferred from homology"/>
<evidence type="ECO:0000313" key="6">
    <source>
        <dbReference type="EMBL" id="KAK9694719.1"/>
    </source>
</evidence>
<feature type="non-terminal residue" evidence="6">
    <location>
        <position position="1"/>
    </location>
</feature>
<dbReference type="EC" id="2.1.1.37" evidence="1"/>
<name>A0ABR2VR45_9FUNG</name>
<dbReference type="PRINTS" id="PR00105">
    <property type="entry name" value="C5METTRFRASE"/>
</dbReference>
<evidence type="ECO:0000256" key="5">
    <source>
        <dbReference type="PROSITE-ProRule" id="PRU01016"/>
    </source>
</evidence>
<dbReference type="InterPro" id="IPR001525">
    <property type="entry name" value="C5_MeTfrase"/>
</dbReference>
<dbReference type="PANTHER" id="PTHR10629:SF54">
    <property type="entry name" value="DNA METHYLTRANSFERASE DIM-2"/>
    <property type="match status" value="1"/>
</dbReference>
<evidence type="ECO:0000256" key="2">
    <source>
        <dbReference type="ARBA" id="ARBA00022603"/>
    </source>
</evidence>
<protein>
    <recommendedName>
        <fullName evidence="1">DNA (cytosine-5-)-methyltransferase</fullName>
        <ecNumber evidence="1">2.1.1.37</ecNumber>
    </recommendedName>
</protein>
<dbReference type="Gene3D" id="3.90.120.10">
    <property type="entry name" value="DNA Methylase, subunit A, domain 2"/>
    <property type="match status" value="1"/>
</dbReference>
<dbReference type="InterPro" id="IPR050390">
    <property type="entry name" value="C5-Methyltransferase"/>
</dbReference>
<sequence>DPFSPLPVNLQHHGAGLQYFFSYRFEEEERALLGIDSHIKGVFLPFLEKNVRVKKLKVLDLFCGGGSFGRGLQDTGLFECKWAIDIDCMATYTYKANARNDSTIVFNQSVNLFLENCIDGKPYTPRKGEVDMILAGNPCQGYSSLNLNRFSDQSQNSNSLLASLASFVEFFEPKYVLLENVSNFPRVTEEVDGKKQSPFRVFLAFLLSLGYQVRWTYISAVHHGCPQNRVRFFLWAAARGEDLPHFPPSSHYGPSSKYSQTSIALPSAEKIPGVINPMYACFPMRTIDEAIGDLPPIGEGHIQHLEFPDHRVIPLPYEQQILVNQIPLYPPGCDYRYLVGKRFPNGNAVVLPSWLRKKIERGTSFGTHFGRVERDGLFQTITTRCVPSGFQGKVLHYQENRVLSVREVARAQGFLDTDEIVGRPQDQYRIIGNSVPRSLAFALGIMLNYGKARDPNYFGSLMY</sequence>
<evidence type="ECO:0000256" key="1">
    <source>
        <dbReference type="ARBA" id="ARBA00011975"/>
    </source>
</evidence>
<evidence type="ECO:0000256" key="3">
    <source>
        <dbReference type="ARBA" id="ARBA00022679"/>
    </source>
</evidence>
<dbReference type="SUPFAM" id="SSF53335">
    <property type="entry name" value="S-adenosyl-L-methionine-dependent methyltransferases"/>
    <property type="match status" value="1"/>
</dbReference>
<evidence type="ECO:0000256" key="4">
    <source>
        <dbReference type="ARBA" id="ARBA00022691"/>
    </source>
</evidence>
<keyword evidence="2 5" id="KW-0489">Methyltransferase</keyword>